<dbReference type="PANTHER" id="PTHR21574:SF0">
    <property type="entry name" value="CENTROSOMAL PROTEIN OF 120 KDA"/>
    <property type="match status" value="1"/>
</dbReference>
<dbReference type="PROSITE" id="PS50004">
    <property type="entry name" value="C2"/>
    <property type="match status" value="2"/>
</dbReference>
<evidence type="ECO:0000259" key="2">
    <source>
        <dbReference type="PROSITE" id="PS50004"/>
    </source>
</evidence>
<feature type="domain" description="C2" evidence="2">
    <location>
        <begin position="1"/>
        <end position="114"/>
    </location>
</feature>
<dbReference type="InterPro" id="IPR000008">
    <property type="entry name" value="C2_dom"/>
</dbReference>
<dbReference type="InterPro" id="IPR035892">
    <property type="entry name" value="C2_domain_sf"/>
</dbReference>
<feature type="domain" description="C2" evidence="2">
    <location>
        <begin position="417"/>
        <end position="542"/>
    </location>
</feature>
<gene>
    <name evidence="3" type="primary">LOC103037460</name>
</gene>
<evidence type="ECO:0000313" key="4">
    <source>
        <dbReference type="Proteomes" id="UP000694621"/>
    </source>
</evidence>
<name>A0A8B9KL95_ASTMX</name>
<dbReference type="CDD" id="cd00030">
    <property type="entry name" value="C2"/>
    <property type="match status" value="1"/>
</dbReference>
<protein>
    <submittedName>
        <fullName evidence="3">Centrosomal protein 120</fullName>
    </submittedName>
</protein>
<dbReference type="PANTHER" id="PTHR21574">
    <property type="entry name" value="CENTROSOMAL PROTEIN OF 120 KDA"/>
    <property type="match status" value="1"/>
</dbReference>
<dbReference type="SUPFAM" id="SSF49562">
    <property type="entry name" value="C2 domain (Calcium/lipid-binding domain, CaLB)"/>
    <property type="match status" value="1"/>
</dbReference>
<dbReference type="AlphaFoldDB" id="A0A8B9KL95"/>
<dbReference type="InterPro" id="IPR039893">
    <property type="entry name" value="CEP120-like"/>
</dbReference>
<dbReference type="GO" id="GO:0022027">
    <property type="term" value="P:interkinetic nuclear migration"/>
    <property type="evidence" value="ECO:0007669"/>
    <property type="project" value="TreeGrafter"/>
</dbReference>
<accession>A0A8B9KL95</accession>
<dbReference type="InterPro" id="IPR022136">
    <property type="entry name" value="DUF3668"/>
</dbReference>
<dbReference type="GO" id="GO:1903724">
    <property type="term" value="P:positive regulation of centriole elongation"/>
    <property type="evidence" value="ECO:0007669"/>
    <property type="project" value="TreeGrafter"/>
</dbReference>
<sequence length="847" mass="97063">MPYQYLISVKVLHFLFILGRQFPKSQRHTLVVHAKFDGEELATDPVEHKEQPQFSTELAWELDRRTLHQHRLQRTPIKLQCYAVDSNTSARECVGYIVLDLRSVQEVKQPPKWYPLLSSKYTKLKPALFLSMVLENDNKQPPDQFKAKKAPPRPGSPVLANLESVKLEAVLHEDEGYHQIGPADLCKDMFVLSVTVAFATKLEQLISSRTKLASEGSEFFFFYSLLGNDVTSEPFQNLISPNFEPERASVRIRSSERLLHVFLSQQKNLQIHLCCGDQSLGRTEISIAALSKRSMDLTKEAATIEGAFVLQPPNRTKQSLQSVPLELQPTVGVAVKLRREGVGVEVRQGLNKSYESGPHRSPSPSHSESEAESLPDDVGHAQPKQPELPLTTQAAVVDKPLVSDTAQEVQETSITVSAPKIAIPASAHHYCFSMDLRSIRDLNVGFPVNCMLRYAYQFFGSAAPIMTNPAVEVKKNTEVFLPQSYCAFDFAALPNQLQDTFLRVPLVVEVWHRDPSSRDILLGTASIQLSHLLTAEKTRFIGQSGQQHWRQTYSERLPVIKAQGSNEKMAELNYVAVLEDMGLVKAQDILVSESSLVKTGGEAAAKSRETLEYQAALELEMWKEMQEDIFDNQLKQKELSHMQALAEEWRKRDREREALVKKKEMEYNLLEEQLQKTLADLEKREKTLAHAEIETQRLQREMRAEHEFSMRELQDSGRRLREDCAHQVELERSKVRQLEEDLARQQQQGELERKLESTTKSKLHYKQQWGRALKELARFKQREQENAMIRLKKQQQELEHMRLRYLAAEEKEAVKNEKHELQDIRNELNRYETPPKKTITVHSRCDP</sequence>
<feature type="region of interest" description="Disordered" evidence="1">
    <location>
        <begin position="348"/>
        <end position="392"/>
    </location>
</feature>
<dbReference type="Gene3D" id="2.60.40.150">
    <property type="entry name" value="C2 domain"/>
    <property type="match status" value="1"/>
</dbReference>
<evidence type="ECO:0000256" key="1">
    <source>
        <dbReference type="SAM" id="MobiDB-lite"/>
    </source>
</evidence>
<evidence type="ECO:0000313" key="3">
    <source>
        <dbReference type="Ensembl" id="ENSAMXP00005036402.1"/>
    </source>
</evidence>
<dbReference type="Pfam" id="PF00168">
    <property type="entry name" value="C2"/>
    <property type="match status" value="2"/>
</dbReference>
<organism evidence="3 4">
    <name type="scientific">Astyanax mexicanus</name>
    <name type="common">Blind cave fish</name>
    <name type="synonym">Astyanax fasciatus mexicanus</name>
    <dbReference type="NCBI Taxonomy" id="7994"/>
    <lineage>
        <taxon>Eukaryota</taxon>
        <taxon>Metazoa</taxon>
        <taxon>Chordata</taxon>
        <taxon>Craniata</taxon>
        <taxon>Vertebrata</taxon>
        <taxon>Euteleostomi</taxon>
        <taxon>Actinopterygii</taxon>
        <taxon>Neopterygii</taxon>
        <taxon>Teleostei</taxon>
        <taxon>Ostariophysi</taxon>
        <taxon>Characiformes</taxon>
        <taxon>Characoidei</taxon>
        <taxon>Acestrorhamphidae</taxon>
        <taxon>Acestrorhamphinae</taxon>
        <taxon>Astyanax</taxon>
    </lineage>
</organism>
<dbReference type="Proteomes" id="UP000694621">
    <property type="component" value="Unplaced"/>
</dbReference>
<proteinExistence type="predicted"/>
<dbReference type="Pfam" id="PF12416">
    <property type="entry name" value="DUF3668"/>
    <property type="match status" value="1"/>
</dbReference>
<feature type="compositionally biased region" description="Low complexity" evidence="1">
    <location>
        <begin position="355"/>
        <end position="366"/>
    </location>
</feature>
<dbReference type="GO" id="GO:0005813">
    <property type="term" value="C:centrosome"/>
    <property type="evidence" value="ECO:0007669"/>
    <property type="project" value="TreeGrafter"/>
</dbReference>
<feature type="region of interest" description="Disordered" evidence="1">
    <location>
        <begin position="826"/>
        <end position="847"/>
    </location>
</feature>
<feature type="compositionally biased region" description="Basic and acidic residues" evidence="1">
    <location>
        <begin position="826"/>
        <end position="835"/>
    </location>
</feature>
<dbReference type="Ensembl" id="ENSAMXT00005039681.1">
    <property type="protein sequence ID" value="ENSAMXP00005036402.1"/>
    <property type="gene ID" value="ENSAMXG00005016565.1"/>
</dbReference>
<reference evidence="3" key="1">
    <citation type="submission" date="2025-08" db="UniProtKB">
        <authorList>
            <consortium name="Ensembl"/>
        </authorList>
    </citation>
    <scope>IDENTIFICATION</scope>
</reference>